<dbReference type="Proteomes" id="UP000307562">
    <property type="component" value="Chromosome"/>
</dbReference>
<accession>A0A4V1IFF1</accession>
<sequence length="324" mass="35505">MGPGLDERSSGGSRSPWHVTRREALLALGGAALTASTDPSRTTMAADRSRDGLVRVRVYPGRVPFPARAWYGIDDLRRDWPTPLRDALSAIEGAFDQVRAYARDRSRLENIEIRVERGAPIRFSQSSMPLSIDAVLPSLRCLLERFRDRIRTRNALTGRCCHVLLEWSPLNYRIGYGGALAPHSITGEADGSNTGDAQAVVNVGATERWDSRPVTRNMAIHEAIHTFLPDDIVASIGDAHCDHELGTAVRTDAETLEISPIATAYAGPDRIGGGTRFHGTGCCDRSRFSRHDGIDGIENWTYTTALSAATCEGVVRHLERQFEG</sequence>
<keyword evidence="2" id="KW-1185">Reference proteome</keyword>
<reference evidence="2" key="1">
    <citation type="submission" date="2019-05" db="EMBL/GenBank/DDBJ databases">
        <title>Complete Genome Sequence and Methylation Pattern of the Halophilic Archaeon Natrinema pallidum BOL6-1.</title>
        <authorList>
            <person name="DasSarma P."/>
            <person name="DasSarma B.P."/>
            <person name="DasSarma S.L."/>
            <person name="Martinez F.L."/>
            <person name="Guzman D."/>
            <person name="Roberts R.J."/>
            <person name="DasSarma S."/>
        </authorList>
    </citation>
    <scope>NUCLEOTIDE SEQUENCE [LARGE SCALE GENOMIC DNA]</scope>
    <source>
        <strain evidence="2">BOL6-1</strain>
    </source>
</reference>
<protein>
    <submittedName>
        <fullName evidence="1">Uncharacterized protein</fullName>
    </submittedName>
</protein>
<evidence type="ECO:0000313" key="1">
    <source>
        <dbReference type="EMBL" id="QCW04774.1"/>
    </source>
</evidence>
<name>A0A4V1IFF1_9EURY</name>
<dbReference type="GeneID" id="96157697"/>
<organism evidence="1 2">
    <name type="scientific">Natrinema pallidum</name>
    <dbReference type="NCBI Taxonomy" id="69527"/>
    <lineage>
        <taxon>Archaea</taxon>
        <taxon>Methanobacteriati</taxon>
        <taxon>Methanobacteriota</taxon>
        <taxon>Stenosarchaea group</taxon>
        <taxon>Halobacteria</taxon>
        <taxon>Halobacteriales</taxon>
        <taxon>Natrialbaceae</taxon>
        <taxon>Natrinema</taxon>
    </lineage>
</organism>
<dbReference type="EMBL" id="CP040637">
    <property type="protein sequence ID" value="QCW04774.1"/>
    <property type="molecule type" value="Genomic_DNA"/>
</dbReference>
<dbReference type="RefSeq" id="WP_138655277.1">
    <property type="nucleotide sequence ID" value="NZ_CP040637.1"/>
</dbReference>
<gene>
    <name evidence="1" type="ORF">FGF80_16785</name>
</gene>
<evidence type="ECO:0000313" key="2">
    <source>
        <dbReference type="Proteomes" id="UP000307562"/>
    </source>
</evidence>
<dbReference type="KEGG" id="npl:FGF80_16785"/>
<proteinExistence type="predicted"/>
<dbReference type="AlphaFoldDB" id="A0A4V1IFF1"/>